<keyword evidence="4 10" id="KW-1133">Transmembrane helix</keyword>
<protein>
    <recommendedName>
        <fullName evidence="8">Transmembrane protein 14C</fullName>
    </recommendedName>
</protein>
<evidence type="ECO:0000256" key="9">
    <source>
        <dbReference type="SAM" id="MobiDB-lite"/>
    </source>
</evidence>
<evidence type="ECO:0000256" key="5">
    <source>
        <dbReference type="ARBA" id="ARBA00023133"/>
    </source>
</evidence>
<keyword evidence="6 10" id="KW-0472">Membrane</keyword>
<dbReference type="Ensembl" id="ENSSSCT00045028103.1">
    <property type="protein sequence ID" value="ENSSSCP00045019424.1"/>
    <property type="gene ID" value="ENSSSCG00045016524.1"/>
</dbReference>
<dbReference type="PANTHER" id="PTHR12668:SF4">
    <property type="entry name" value="TRANSMEMBRANE PROTEIN 14C-RELATED"/>
    <property type="match status" value="1"/>
</dbReference>
<dbReference type="GO" id="GO:0016020">
    <property type="term" value="C:membrane"/>
    <property type="evidence" value="ECO:0007669"/>
    <property type="project" value="UniProtKB-SubCell"/>
</dbReference>
<evidence type="ECO:0000313" key="12">
    <source>
        <dbReference type="Proteomes" id="UP000694728"/>
    </source>
</evidence>
<evidence type="ECO:0000256" key="4">
    <source>
        <dbReference type="ARBA" id="ARBA00022989"/>
    </source>
</evidence>
<dbReference type="Proteomes" id="UP000694722">
    <property type="component" value="Unplaced"/>
</dbReference>
<keyword evidence="5" id="KW-0350">Heme biosynthesis</keyword>
<dbReference type="Proteomes" id="UP000694727">
    <property type="component" value="Unplaced"/>
</dbReference>
<dbReference type="Proteomes" id="UP000694724">
    <property type="component" value="Unplaced"/>
</dbReference>
<evidence type="ECO:0000256" key="8">
    <source>
        <dbReference type="ARBA" id="ARBA00039421"/>
    </source>
</evidence>
<dbReference type="Proteomes" id="UP000694725">
    <property type="component" value="Unplaced"/>
</dbReference>
<dbReference type="Gene3D" id="1.10.10.1740">
    <property type="entry name" value="Transmembrane protein 14-like"/>
    <property type="match status" value="1"/>
</dbReference>
<dbReference type="Ensembl" id="ENSSSCT00055039722.1">
    <property type="protein sequence ID" value="ENSSSCP00055031596.1"/>
    <property type="gene ID" value="ENSSSCG00055020247.1"/>
</dbReference>
<evidence type="ECO:0000256" key="10">
    <source>
        <dbReference type="SAM" id="Phobius"/>
    </source>
</evidence>
<dbReference type="Ensembl" id="ENSSSCT00065100532.1">
    <property type="protein sequence ID" value="ENSSSCP00065044202.1"/>
    <property type="gene ID" value="ENSSSCG00065073062.1"/>
</dbReference>
<comment type="subcellular location">
    <subcellularLocation>
        <location evidence="1">Membrane</location>
        <topology evidence="1">Multi-pass membrane protein</topology>
    </subcellularLocation>
</comment>
<dbReference type="Ensembl" id="ENSSSCT00060010740.1">
    <property type="protein sequence ID" value="ENSSSCP00060003946.1"/>
    <property type="gene ID" value="ENSSSCG00060008401.1"/>
</dbReference>
<comment type="similarity">
    <text evidence="2">Belongs to the TMEM14 family.</text>
</comment>
<feature type="transmembrane region" description="Helical" evidence="10">
    <location>
        <begin position="88"/>
        <end position="110"/>
    </location>
</feature>
<evidence type="ECO:0000256" key="3">
    <source>
        <dbReference type="ARBA" id="ARBA00022692"/>
    </source>
</evidence>
<dbReference type="InterPro" id="IPR044890">
    <property type="entry name" value="TMEM14_sf"/>
</dbReference>
<dbReference type="InterPro" id="IPR005349">
    <property type="entry name" value="TMEM14"/>
</dbReference>
<dbReference type="Ensembl" id="ENSSSCT00025012425.1">
    <property type="protein sequence ID" value="ENSSSCP00025004923.1"/>
    <property type="gene ID" value="ENSSSCG00025009394.1"/>
</dbReference>
<feature type="transmembrane region" description="Helical" evidence="10">
    <location>
        <begin position="63"/>
        <end position="82"/>
    </location>
</feature>
<evidence type="ECO:0000256" key="6">
    <source>
        <dbReference type="ARBA" id="ARBA00023136"/>
    </source>
</evidence>
<dbReference type="Pfam" id="PF03647">
    <property type="entry name" value="Tmemb_14"/>
    <property type="match status" value="1"/>
</dbReference>
<dbReference type="GO" id="GO:0006783">
    <property type="term" value="P:heme biosynthetic process"/>
    <property type="evidence" value="ECO:0007669"/>
    <property type="project" value="UniProtKB-KW"/>
</dbReference>
<proteinExistence type="inferred from homology"/>
<organism evidence="11 12">
    <name type="scientific">Sus scrofa</name>
    <name type="common">Pig</name>
    <dbReference type="NCBI Taxonomy" id="9823"/>
    <lineage>
        <taxon>Eukaryota</taxon>
        <taxon>Metazoa</taxon>
        <taxon>Chordata</taxon>
        <taxon>Craniata</taxon>
        <taxon>Vertebrata</taxon>
        <taxon>Euteleostomi</taxon>
        <taxon>Mammalia</taxon>
        <taxon>Eutheria</taxon>
        <taxon>Laurasiatheria</taxon>
        <taxon>Artiodactyla</taxon>
        <taxon>Suina</taxon>
        <taxon>Suidae</taxon>
        <taxon>Sus</taxon>
    </lineage>
</organism>
<feature type="region of interest" description="Disordered" evidence="9">
    <location>
        <begin position="1"/>
        <end position="31"/>
    </location>
</feature>
<dbReference type="Ensembl" id="ENSSSCT00040076409.1">
    <property type="protein sequence ID" value="ENSSSCP00040032841.1"/>
    <property type="gene ID" value="ENSSSCG00040056384.1"/>
</dbReference>
<dbReference type="Proteomes" id="UP000694720">
    <property type="component" value="Unplaced"/>
</dbReference>
<dbReference type="Ensembl" id="ENSSSCT00035047586.1">
    <property type="protein sequence ID" value="ENSSSCP00035019028.1"/>
    <property type="gene ID" value="ENSSSCG00035035898.1"/>
</dbReference>
<reference evidence="11" key="1">
    <citation type="submission" date="2025-05" db="UniProtKB">
        <authorList>
            <consortium name="Ensembl"/>
        </authorList>
    </citation>
    <scope>IDENTIFICATION</scope>
</reference>
<dbReference type="Proteomes" id="UP000694723">
    <property type="component" value="Unplaced"/>
</dbReference>
<evidence type="ECO:0000256" key="1">
    <source>
        <dbReference type="ARBA" id="ARBA00004141"/>
    </source>
</evidence>
<evidence type="ECO:0000313" key="11">
    <source>
        <dbReference type="Ensembl" id="ENSSSCP00045019424.1"/>
    </source>
</evidence>
<name>A0A8D1HK37_PIG</name>
<dbReference type="Proteomes" id="UP000694728">
    <property type="component" value="Unplaced"/>
</dbReference>
<dbReference type="PANTHER" id="PTHR12668">
    <property type="entry name" value="TRANSMEMBRANE PROTEIN 14, 15"/>
    <property type="match status" value="1"/>
</dbReference>
<accession>A0A8D1HK37</accession>
<evidence type="ECO:0000256" key="7">
    <source>
        <dbReference type="ARBA" id="ARBA00037428"/>
    </source>
</evidence>
<evidence type="ECO:0000256" key="2">
    <source>
        <dbReference type="ARBA" id="ARBA00007590"/>
    </source>
</evidence>
<keyword evidence="3 10" id="KW-0812">Transmembrane</keyword>
<dbReference type="AlphaFoldDB" id="A0A8D1HK37"/>
<sequence>MIQGLSRSKNKLKGNFRRTNRRKRVQDSRCRPSGRRCRTLYNHSSLVVPYLAARWLSQDSRNIWIFLVTTGTMAGIMGMRFYQSGNFMPAGLTAGASLLMILNLGISLTATQDP</sequence>
<feature type="compositionally biased region" description="Basic residues" evidence="9">
    <location>
        <begin position="8"/>
        <end position="24"/>
    </location>
</feature>
<comment type="function">
    <text evidence="7">Required for normal heme biosynthesis.</text>
</comment>